<dbReference type="PANTHER" id="PTHR33406:SF13">
    <property type="entry name" value="MEMBRANE PROTEIN YDFJ"/>
    <property type="match status" value="1"/>
</dbReference>
<sequence>MHTVTRFCLRHKGFVILAWLVLAVLGALSTGPAVDRLTHSFATPGMAGYDTNLHLLQTLGIDGNEQPSIGVLTLPAGQGMDTAAGRDIAARTFAAANRAGHLAVADYANTANPALISVDGRTTWAVFDMPNPDLPSGAGVMDGIEPALKAAAPPGVTVSVTGFEQIQTTGASSGGPSVLVETGIGAVGALVVLLFVYGSAIAIVPLLIAIPSILATFLLILGLEQVTDVSFLVEYLVAVMGLGVIVDYSLLLVTRWREEREAGKSYEEAILAASPTAGRAVVLSGLTVAIGLLALVGLPVPFLRSIGLGGMLIPLVAITASVTLLPVILATVGPALDKRRVWRGSTTLSRGWQRWAGVIVRRRWLAGIAGLVIVLGLAAPSLAMNTGQPRANSLGGTGTAAQTLHQLEGVGVPSGVVFPIQLFTHGGSAAADQAASIAATTPGVYAVLAPATPSFRRGNDALISVIPIDEGNTSTGVATVARLRAALSGVPGGVEVGGNTAQNSDFTSAVYGNFPLMLGAIALLTFLLLAREFRSAVLAVKAVAVNMVSLGASFGFLVLFWQDGLGCDLLYGVSATGSIRNWIPIVSFAFLFGLSMDYEVFLLARMREEYDRTGSTREAIVGALARTGRLITCAAVILGISFASLSAAPDVVVEMIATGLGVGILVDALVVRTLLVPALVAVMGRWNWWLPEGLARLLRVRPPVSAPMETKHAIEV</sequence>
<evidence type="ECO:0000256" key="2">
    <source>
        <dbReference type="ARBA" id="ARBA00022475"/>
    </source>
</evidence>
<comment type="caution">
    <text evidence="8">The sequence shown here is derived from an EMBL/GenBank/DDBJ whole genome shotgun (WGS) entry which is preliminary data.</text>
</comment>
<evidence type="ECO:0000259" key="7">
    <source>
        <dbReference type="Pfam" id="PF03176"/>
    </source>
</evidence>
<dbReference type="Pfam" id="PF03176">
    <property type="entry name" value="MMPL"/>
    <property type="match status" value="2"/>
</dbReference>
<comment type="subcellular location">
    <subcellularLocation>
        <location evidence="1">Cell membrane</location>
        <topology evidence="1">Multi-pass membrane protein</topology>
    </subcellularLocation>
</comment>
<dbReference type="EMBL" id="QUNO01000007">
    <property type="protein sequence ID" value="REH46282.1"/>
    <property type="molecule type" value="Genomic_DNA"/>
</dbReference>
<evidence type="ECO:0000256" key="1">
    <source>
        <dbReference type="ARBA" id="ARBA00004651"/>
    </source>
</evidence>
<dbReference type="Gene3D" id="1.20.1640.10">
    <property type="entry name" value="Multidrug efflux transporter AcrB transmembrane domain"/>
    <property type="match status" value="2"/>
</dbReference>
<protein>
    <submittedName>
        <fullName evidence="8">RND superfamily putative drug exporter</fullName>
    </submittedName>
</protein>
<dbReference type="AlphaFoldDB" id="A0A3E0HIR2"/>
<dbReference type="GO" id="GO:0005886">
    <property type="term" value="C:plasma membrane"/>
    <property type="evidence" value="ECO:0007669"/>
    <property type="project" value="UniProtKB-SubCell"/>
</dbReference>
<proteinExistence type="predicted"/>
<feature type="transmembrane region" description="Helical" evidence="6">
    <location>
        <begin position="312"/>
        <end position="336"/>
    </location>
</feature>
<name>A0A3E0HIR2_9PSEU</name>
<evidence type="ECO:0000256" key="5">
    <source>
        <dbReference type="ARBA" id="ARBA00023136"/>
    </source>
</evidence>
<keyword evidence="4 6" id="KW-1133">Transmembrane helix</keyword>
<gene>
    <name evidence="8" type="ORF">BCF44_107415</name>
</gene>
<feature type="transmembrane region" description="Helical" evidence="6">
    <location>
        <begin position="510"/>
        <end position="530"/>
    </location>
</feature>
<feature type="transmembrane region" description="Helical" evidence="6">
    <location>
        <begin position="277"/>
        <end position="300"/>
    </location>
</feature>
<dbReference type="InterPro" id="IPR050545">
    <property type="entry name" value="Mycobact_MmpL"/>
</dbReference>
<evidence type="ECO:0000313" key="9">
    <source>
        <dbReference type="Proteomes" id="UP000256269"/>
    </source>
</evidence>
<keyword evidence="2" id="KW-1003">Cell membrane</keyword>
<keyword evidence="9" id="KW-1185">Reference proteome</keyword>
<reference evidence="8 9" key="1">
    <citation type="submission" date="2018-08" db="EMBL/GenBank/DDBJ databases">
        <title>Genomic Encyclopedia of Archaeal and Bacterial Type Strains, Phase II (KMG-II): from individual species to whole genera.</title>
        <authorList>
            <person name="Goeker M."/>
        </authorList>
    </citation>
    <scope>NUCLEOTIDE SEQUENCE [LARGE SCALE GENOMIC DNA]</scope>
    <source>
        <strain evidence="8 9">DSM 45791</strain>
    </source>
</reference>
<feature type="transmembrane region" description="Helical" evidence="6">
    <location>
        <begin position="660"/>
        <end position="682"/>
    </location>
</feature>
<evidence type="ECO:0000256" key="3">
    <source>
        <dbReference type="ARBA" id="ARBA00022692"/>
    </source>
</evidence>
<keyword evidence="5 6" id="KW-0472">Membrane</keyword>
<evidence type="ECO:0000313" key="8">
    <source>
        <dbReference type="EMBL" id="REH46282.1"/>
    </source>
</evidence>
<feature type="transmembrane region" description="Helical" evidence="6">
    <location>
        <begin position="204"/>
        <end position="223"/>
    </location>
</feature>
<accession>A0A3E0HIR2</accession>
<feature type="domain" description="Membrane transport protein MMPL" evidence="7">
    <location>
        <begin position="469"/>
        <end position="689"/>
    </location>
</feature>
<feature type="transmembrane region" description="Helical" evidence="6">
    <location>
        <begin position="364"/>
        <end position="383"/>
    </location>
</feature>
<dbReference type="Proteomes" id="UP000256269">
    <property type="component" value="Unassembled WGS sequence"/>
</dbReference>
<dbReference type="SUPFAM" id="SSF82866">
    <property type="entry name" value="Multidrug efflux transporter AcrB transmembrane domain"/>
    <property type="match status" value="2"/>
</dbReference>
<evidence type="ECO:0000256" key="6">
    <source>
        <dbReference type="SAM" id="Phobius"/>
    </source>
</evidence>
<organism evidence="8 9">
    <name type="scientific">Kutzneria buriramensis</name>
    <dbReference type="NCBI Taxonomy" id="1045776"/>
    <lineage>
        <taxon>Bacteria</taxon>
        <taxon>Bacillati</taxon>
        <taxon>Actinomycetota</taxon>
        <taxon>Actinomycetes</taxon>
        <taxon>Pseudonocardiales</taxon>
        <taxon>Pseudonocardiaceae</taxon>
        <taxon>Kutzneria</taxon>
    </lineage>
</organism>
<keyword evidence="3 6" id="KW-0812">Transmembrane</keyword>
<feature type="domain" description="Membrane transport protein MMPL" evidence="7">
    <location>
        <begin position="66"/>
        <end position="362"/>
    </location>
</feature>
<evidence type="ECO:0000256" key="4">
    <source>
        <dbReference type="ARBA" id="ARBA00022989"/>
    </source>
</evidence>
<feature type="transmembrane region" description="Helical" evidence="6">
    <location>
        <begin position="582"/>
        <end position="606"/>
    </location>
</feature>
<feature type="transmembrane region" description="Helical" evidence="6">
    <location>
        <begin position="235"/>
        <end position="256"/>
    </location>
</feature>
<feature type="transmembrane region" description="Helical" evidence="6">
    <location>
        <begin position="627"/>
        <end position="648"/>
    </location>
</feature>
<dbReference type="PANTHER" id="PTHR33406">
    <property type="entry name" value="MEMBRANE PROTEIN MJ1562-RELATED"/>
    <property type="match status" value="1"/>
</dbReference>
<dbReference type="InterPro" id="IPR004869">
    <property type="entry name" value="MMPL_dom"/>
</dbReference>
<feature type="transmembrane region" description="Helical" evidence="6">
    <location>
        <begin position="542"/>
        <end position="562"/>
    </location>
</feature>
<feature type="transmembrane region" description="Helical" evidence="6">
    <location>
        <begin position="178"/>
        <end position="197"/>
    </location>
</feature>